<evidence type="ECO:0000313" key="2">
    <source>
        <dbReference type="Proteomes" id="UP000193685"/>
    </source>
</evidence>
<comment type="caution">
    <text evidence="1">The sequence shown here is derived from an EMBL/GenBank/DDBJ whole genome shotgun (WGS) entry which is preliminary data.</text>
</comment>
<gene>
    <name evidence="1" type="ORF">BCR37DRAFT_381451</name>
</gene>
<protein>
    <submittedName>
        <fullName evidence="1">Uncharacterized protein</fullName>
    </submittedName>
</protein>
<name>A0A1Y2F813_PROLT</name>
<dbReference type="GeneID" id="63786299"/>
<dbReference type="RefSeq" id="XP_040724137.1">
    <property type="nucleotide sequence ID" value="XM_040869700.1"/>
</dbReference>
<proteinExistence type="predicted"/>
<accession>A0A1Y2F813</accession>
<dbReference type="AlphaFoldDB" id="A0A1Y2F813"/>
<keyword evidence="2" id="KW-1185">Reference proteome</keyword>
<organism evidence="1 2">
    <name type="scientific">Protomyces lactucae-debilis</name>
    <dbReference type="NCBI Taxonomy" id="2754530"/>
    <lineage>
        <taxon>Eukaryota</taxon>
        <taxon>Fungi</taxon>
        <taxon>Dikarya</taxon>
        <taxon>Ascomycota</taxon>
        <taxon>Taphrinomycotina</taxon>
        <taxon>Taphrinomycetes</taxon>
        <taxon>Taphrinales</taxon>
        <taxon>Protomycetaceae</taxon>
        <taxon>Protomyces</taxon>
    </lineage>
</organism>
<dbReference type="Proteomes" id="UP000193685">
    <property type="component" value="Unassembled WGS sequence"/>
</dbReference>
<evidence type="ECO:0000313" key="1">
    <source>
        <dbReference type="EMBL" id="ORY80003.1"/>
    </source>
</evidence>
<dbReference type="EMBL" id="MCFI01000014">
    <property type="protein sequence ID" value="ORY80003.1"/>
    <property type="molecule type" value="Genomic_DNA"/>
</dbReference>
<sequence length="145" mass="16847">MGKETCSAEHCWPLYRRPTTKAIVENPDCTHLVLPRSLQSTNHDSVRIYVGDDLNKVVYEHYNKVLAREDKDGSIVSDQTEEEEEEPLNFVARIGIAVCRHEYMGSDPHVHAYEEDEEAGVMRILFHERHTNFYWVDGERLTSLE</sequence>
<reference evidence="1 2" key="1">
    <citation type="submission" date="2016-07" db="EMBL/GenBank/DDBJ databases">
        <title>Pervasive Adenine N6-methylation of Active Genes in Fungi.</title>
        <authorList>
            <consortium name="DOE Joint Genome Institute"/>
            <person name="Mondo S.J."/>
            <person name="Dannebaum R.O."/>
            <person name="Kuo R.C."/>
            <person name="Labutti K."/>
            <person name="Haridas S."/>
            <person name="Kuo A."/>
            <person name="Salamov A."/>
            <person name="Ahrendt S.R."/>
            <person name="Lipzen A."/>
            <person name="Sullivan W."/>
            <person name="Andreopoulos W.B."/>
            <person name="Clum A."/>
            <person name="Lindquist E."/>
            <person name="Daum C."/>
            <person name="Ramamoorthy G.K."/>
            <person name="Gryganskyi A."/>
            <person name="Culley D."/>
            <person name="Magnuson J.K."/>
            <person name="James T.Y."/>
            <person name="O'Malley M.A."/>
            <person name="Stajich J.E."/>
            <person name="Spatafora J.W."/>
            <person name="Visel A."/>
            <person name="Grigoriev I.V."/>
        </authorList>
    </citation>
    <scope>NUCLEOTIDE SEQUENCE [LARGE SCALE GENOMIC DNA]</scope>
    <source>
        <strain evidence="1 2">12-1054</strain>
    </source>
</reference>
<dbReference type="OrthoDB" id="2737573at2759"/>